<reference evidence="2 3" key="1">
    <citation type="submission" date="2010-10" db="EMBL/GenBank/DDBJ databases">
        <authorList>
            <consortium name="The Broad Institute Genome Sequencing Platform"/>
            <person name="Ward D."/>
            <person name="Earl A."/>
            <person name="Feldgarden M."/>
            <person name="Young S.K."/>
            <person name="Gargeya S."/>
            <person name="Zeng Q."/>
            <person name="Alvarado L."/>
            <person name="Berlin A."/>
            <person name="Bochicchio J."/>
            <person name="Chapman S.B."/>
            <person name="Chen Z."/>
            <person name="Freedman E."/>
            <person name="Gellesch M."/>
            <person name="Goldberg J."/>
            <person name="Griggs A."/>
            <person name="Gujja S."/>
            <person name="Heilman E."/>
            <person name="Heiman D."/>
            <person name="Howarth C."/>
            <person name="Mehta T."/>
            <person name="Neiman D."/>
            <person name="Pearson M."/>
            <person name="Roberts A."/>
            <person name="Saif S."/>
            <person name="Shea T."/>
            <person name="Shenoy N."/>
            <person name="Sisk P."/>
            <person name="Stolte C."/>
            <person name="Sykes S."/>
            <person name="White J."/>
            <person name="Yandava C."/>
            <person name="Allen-Vercoe E."/>
            <person name="Sibley C."/>
            <person name="Ambrose C.E."/>
            <person name="Strauss J."/>
            <person name="Daigneault M."/>
            <person name="Haas B."/>
            <person name="Nusbaum C."/>
            <person name="Birren B."/>
        </authorList>
    </citation>
    <scope>NUCLEOTIDE SEQUENCE [LARGE SCALE GENOMIC DNA]</scope>
    <source>
        <strain evidence="2 3">3_1_6</strain>
    </source>
</reference>
<comment type="caution">
    <text evidence="2">The sequence shown here is derived from an EMBL/GenBank/DDBJ whole genome shotgun (WGS) entry which is preliminary data.</text>
</comment>
<dbReference type="SUPFAM" id="SSF55729">
    <property type="entry name" value="Acyl-CoA N-acyltransferases (Nat)"/>
    <property type="match status" value="1"/>
</dbReference>
<accession>E5YAY5</accession>
<dbReference type="AlphaFoldDB" id="E5YAY5"/>
<proteinExistence type="predicted"/>
<evidence type="ECO:0000313" key="2">
    <source>
        <dbReference type="EMBL" id="EFV42880.1"/>
    </source>
</evidence>
<dbReference type="STRING" id="563192.HMPREF0179_03356"/>
<dbReference type="RefSeq" id="WP_005030092.1">
    <property type="nucleotide sequence ID" value="NZ_KE150241.1"/>
</dbReference>
<reference evidence="2 3" key="2">
    <citation type="submission" date="2013-04" db="EMBL/GenBank/DDBJ databases">
        <title>The Genome Sequence of Bilophila wadsworthia 3_1_6.</title>
        <authorList>
            <consortium name="The Broad Institute Genomics Platform"/>
            <person name="Earl A."/>
            <person name="Ward D."/>
            <person name="Feldgarden M."/>
            <person name="Gevers D."/>
            <person name="Sibley C."/>
            <person name="Strauss J."/>
            <person name="Allen-Vercoe E."/>
            <person name="Walker B."/>
            <person name="Young S."/>
            <person name="Zeng Q."/>
            <person name="Gargeya S."/>
            <person name="Fitzgerald M."/>
            <person name="Haas B."/>
            <person name="Abouelleil A."/>
            <person name="Allen A.W."/>
            <person name="Alvarado L."/>
            <person name="Arachchi H.M."/>
            <person name="Berlin A.M."/>
            <person name="Chapman S.B."/>
            <person name="Gainer-Dewar J."/>
            <person name="Goldberg J."/>
            <person name="Griggs A."/>
            <person name="Gujja S."/>
            <person name="Hansen M."/>
            <person name="Howarth C."/>
            <person name="Imamovic A."/>
            <person name="Ireland A."/>
            <person name="Larimer J."/>
            <person name="McCowan C."/>
            <person name="Murphy C."/>
            <person name="Pearson M."/>
            <person name="Poon T.W."/>
            <person name="Priest M."/>
            <person name="Roberts A."/>
            <person name="Saif S."/>
            <person name="Shea T."/>
            <person name="Sisk P."/>
            <person name="Sykes S."/>
            <person name="Wortman J."/>
            <person name="Nusbaum C."/>
            <person name="Birren B."/>
        </authorList>
    </citation>
    <scope>NUCLEOTIDE SEQUENCE [LARGE SCALE GENOMIC DNA]</scope>
    <source>
        <strain evidence="2 3">3_1_6</strain>
    </source>
</reference>
<dbReference type="OrthoDB" id="9776898at2"/>
<dbReference type="Gene3D" id="3.40.630.30">
    <property type="match status" value="1"/>
</dbReference>
<dbReference type="HOGENOM" id="CLU_782840_0_0_7"/>
<dbReference type="GeneID" id="78087548"/>
<dbReference type="InterPro" id="IPR016181">
    <property type="entry name" value="Acyl_CoA_acyltransferase"/>
</dbReference>
<dbReference type="EMBL" id="ADCP02000004">
    <property type="protein sequence ID" value="EFV42880.1"/>
    <property type="molecule type" value="Genomic_DNA"/>
</dbReference>
<sequence length="362" mass="40781">MPDARHANLLEPEALVELFLRHPPQGFAAASEADLPVFGTDFDLLTTLEPAILVKIRRLPLFGLWSRLLRFPARFAGTTATEYAPLPKGLEPGALLDGFRERCAAGQSLLIVKDVPEVSPLLGAGDNEAAMRLARIAPDKGFIVVEGQALAYVPIDFSSTDEYLSRLSKSRRKNLRRKLKSRERLDIEAVPLGDARFGSLDVLEELYGLYLGVYAQSEIHFDLLTRDFFAGLLQSRELGGVVFCYRHDGELVGYNICLEHGGMLIDKYIGLRYPQARELDLYFVSWFVNLEHALERGLRFYVAGWTDPEVKAGLGARFTFTRHLVWVRNPILRRILYMFRHWFESDAKAVGAKAADKDTDHA</sequence>
<feature type="domain" description="BioF2-like acetyltransferase" evidence="1">
    <location>
        <begin position="169"/>
        <end position="307"/>
    </location>
</feature>
<evidence type="ECO:0000259" key="1">
    <source>
        <dbReference type="Pfam" id="PF13480"/>
    </source>
</evidence>
<dbReference type="eggNOG" id="COG3146">
    <property type="taxonomic scope" value="Bacteria"/>
</dbReference>
<dbReference type="InterPro" id="IPR038740">
    <property type="entry name" value="BioF2-like_GNAT_dom"/>
</dbReference>
<keyword evidence="3" id="KW-1185">Reference proteome</keyword>
<evidence type="ECO:0000313" key="3">
    <source>
        <dbReference type="Proteomes" id="UP000006034"/>
    </source>
</evidence>
<dbReference type="Proteomes" id="UP000006034">
    <property type="component" value="Unassembled WGS sequence"/>
</dbReference>
<gene>
    <name evidence="2" type="ORF">HMPREF0179_03356</name>
</gene>
<protein>
    <recommendedName>
        <fullName evidence="1">BioF2-like acetyltransferase domain-containing protein</fullName>
    </recommendedName>
</protein>
<organism evidence="2 3">
    <name type="scientific">Bilophila wadsworthia (strain 3_1_6)</name>
    <dbReference type="NCBI Taxonomy" id="563192"/>
    <lineage>
        <taxon>Bacteria</taxon>
        <taxon>Pseudomonadati</taxon>
        <taxon>Thermodesulfobacteriota</taxon>
        <taxon>Desulfovibrionia</taxon>
        <taxon>Desulfovibrionales</taxon>
        <taxon>Desulfovibrionaceae</taxon>
        <taxon>Bilophila</taxon>
    </lineage>
</organism>
<dbReference type="Pfam" id="PF13480">
    <property type="entry name" value="Acetyltransf_6"/>
    <property type="match status" value="1"/>
</dbReference>
<name>E5YAY5_BILW3</name>